<evidence type="ECO:0000256" key="4">
    <source>
        <dbReference type="ARBA" id="ARBA00023125"/>
    </source>
</evidence>
<protein>
    <recommendedName>
        <fullName evidence="2">Probable chromosome-partitioning protein ParB</fullName>
    </recommendedName>
</protein>
<proteinExistence type="inferred from homology"/>
<dbReference type="InterPro" id="IPR057240">
    <property type="entry name" value="ParB_dimer_C"/>
</dbReference>
<dbReference type="InterPro" id="IPR004437">
    <property type="entry name" value="ParB/RepB/Spo0J"/>
</dbReference>
<dbReference type="PANTHER" id="PTHR33375:SF1">
    <property type="entry name" value="CHROMOSOME-PARTITIONING PROTEIN PARB-RELATED"/>
    <property type="match status" value="1"/>
</dbReference>
<dbReference type="Proteomes" id="UP001465331">
    <property type="component" value="Unassembled WGS sequence"/>
</dbReference>
<dbReference type="CDD" id="cd16393">
    <property type="entry name" value="SPO0J_N"/>
    <property type="match status" value="1"/>
</dbReference>
<name>A0ABV2A760_9GAMM</name>
<organism evidence="7 8">
    <name type="scientific">Sinimarinibacterium thermocellulolyticum</name>
    <dbReference type="NCBI Taxonomy" id="3170016"/>
    <lineage>
        <taxon>Bacteria</taxon>
        <taxon>Pseudomonadati</taxon>
        <taxon>Pseudomonadota</taxon>
        <taxon>Gammaproteobacteria</taxon>
        <taxon>Nevskiales</taxon>
        <taxon>Nevskiaceae</taxon>
        <taxon>Sinimarinibacterium</taxon>
    </lineage>
</organism>
<keyword evidence="3" id="KW-0159">Chromosome partition</keyword>
<keyword evidence="8" id="KW-1185">Reference proteome</keyword>
<keyword evidence="4" id="KW-0238">DNA-binding</keyword>
<dbReference type="InterPro" id="IPR050336">
    <property type="entry name" value="Chromosome_partition/occlusion"/>
</dbReference>
<dbReference type="SUPFAM" id="SSF110849">
    <property type="entry name" value="ParB/Sulfiredoxin"/>
    <property type="match status" value="1"/>
</dbReference>
<dbReference type="EMBL" id="JBEPIJ010000003">
    <property type="protein sequence ID" value="MES0873095.1"/>
    <property type="molecule type" value="Genomic_DNA"/>
</dbReference>
<evidence type="ECO:0000256" key="2">
    <source>
        <dbReference type="ARBA" id="ARBA00022372"/>
    </source>
</evidence>
<evidence type="ECO:0000256" key="3">
    <source>
        <dbReference type="ARBA" id="ARBA00022829"/>
    </source>
</evidence>
<dbReference type="RefSeq" id="WP_352887511.1">
    <property type="nucleotide sequence ID" value="NZ_JBEPIJ010000003.1"/>
</dbReference>
<dbReference type="PANTHER" id="PTHR33375">
    <property type="entry name" value="CHROMOSOME-PARTITIONING PROTEIN PARB-RELATED"/>
    <property type="match status" value="1"/>
</dbReference>
<feature type="domain" description="ParB-like N-terminal" evidence="6">
    <location>
        <begin position="12"/>
        <end position="102"/>
    </location>
</feature>
<evidence type="ECO:0000256" key="5">
    <source>
        <dbReference type="ARBA" id="ARBA00025472"/>
    </source>
</evidence>
<comment type="caution">
    <text evidence="7">The sequence shown here is derived from an EMBL/GenBank/DDBJ whole genome shotgun (WGS) entry which is preliminary data.</text>
</comment>
<dbReference type="InterPro" id="IPR036086">
    <property type="entry name" value="ParB/Sulfiredoxin_sf"/>
</dbReference>
<comment type="similarity">
    <text evidence="1">Belongs to the ParB family.</text>
</comment>
<accession>A0ABV2A760</accession>
<comment type="function">
    <text evidence="5">Involved in chromosome partition. Localize to both poles of the predivisional cell following completion of DNA replication. Binds to the DNA origin of replication.</text>
</comment>
<dbReference type="Gene3D" id="3.90.1530.30">
    <property type="match status" value="1"/>
</dbReference>
<evidence type="ECO:0000259" key="6">
    <source>
        <dbReference type="SMART" id="SM00470"/>
    </source>
</evidence>
<evidence type="ECO:0000313" key="8">
    <source>
        <dbReference type="Proteomes" id="UP001465331"/>
    </source>
</evidence>
<gene>
    <name evidence="7" type="ORF">ABSH63_03590</name>
</gene>
<reference evidence="7 8" key="1">
    <citation type="submission" date="2024-06" db="EMBL/GenBank/DDBJ databases">
        <authorList>
            <person name="Li Z."/>
            <person name="Jiang Y."/>
        </authorList>
    </citation>
    <scope>NUCLEOTIDE SEQUENCE [LARGE SCALE GENOMIC DNA]</scope>
    <source>
        <strain evidence="7 8">HSW-8</strain>
    </source>
</reference>
<dbReference type="InterPro" id="IPR003115">
    <property type="entry name" value="ParB_N"/>
</dbReference>
<dbReference type="NCBIfam" id="TIGR00180">
    <property type="entry name" value="parB_part"/>
    <property type="match status" value="1"/>
</dbReference>
<dbReference type="Pfam" id="PF17762">
    <property type="entry name" value="HTH_ParB"/>
    <property type="match status" value="1"/>
</dbReference>
<sequence>MLSASKSPGVVREVPIDLIRPGTQQARRYFNPDALAELAESIRESGVVQPVVLRTRVWGFELLAGERRWRAAQQAGLHEIPAIVRDDLSDSEAFVIGLIENLQRESLTPMETAAGLKRLGELFELTHEQIGERIGKSREYVSNYLRLLNLAPPVQALVNEGHLHPGHAKVLAALAFDEQLRWADEIIRLRLSVRQLERKLAAARARKIVFKPGKSGDWKVLERELSDHLACPVTVQADKAGKGELRIRFHSLDELDGVLARIGYSAR</sequence>
<dbReference type="SUPFAM" id="SSF109709">
    <property type="entry name" value="KorB DNA-binding domain-like"/>
    <property type="match status" value="1"/>
</dbReference>
<dbReference type="Pfam" id="PF02195">
    <property type="entry name" value="ParB_N"/>
    <property type="match status" value="1"/>
</dbReference>
<evidence type="ECO:0000256" key="1">
    <source>
        <dbReference type="ARBA" id="ARBA00006295"/>
    </source>
</evidence>
<dbReference type="Pfam" id="PF23552">
    <property type="entry name" value="ParB_C"/>
    <property type="match status" value="1"/>
</dbReference>
<dbReference type="InterPro" id="IPR041468">
    <property type="entry name" value="HTH_ParB/Spo0J"/>
</dbReference>
<evidence type="ECO:0000313" key="7">
    <source>
        <dbReference type="EMBL" id="MES0873095.1"/>
    </source>
</evidence>
<dbReference type="SMART" id="SM00470">
    <property type="entry name" value="ParB"/>
    <property type="match status" value="1"/>
</dbReference>
<dbReference type="Gene3D" id="1.10.10.2830">
    <property type="match status" value="1"/>
</dbReference>